<dbReference type="InterPro" id="IPR013691">
    <property type="entry name" value="MeTrfase_14"/>
</dbReference>
<dbReference type="Gene3D" id="6.20.50.110">
    <property type="entry name" value="Methyltransferase, zinc-binding domain"/>
    <property type="match status" value="1"/>
</dbReference>
<dbReference type="RefSeq" id="WP_345425955.1">
    <property type="nucleotide sequence ID" value="NZ_BAABGT010000099.1"/>
</dbReference>
<keyword evidence="4" id="KW-1185">Reference proteome</keyword>
<dbReference type="Pfam" id="PF08484">
    <property type="entry name" value="Methyltransf_14"/>
    <property type="match status" value="1"/>
</dbReference>
<accession>A0ABP8S1M6</accession>
<dbReference type="InterPro" id="IPR013630">
    <property type="entry name" value="Methyltransf_Zn-bd_dom_put"/>
</dbReference>
<keyword evidence="3" id="KW-0808">Transferase</keyword>
<dbReference type="GO" id="GO:0008168">
    <property type="term" value="F:methyltransferase activity"/>
    <property type="evidence" value="ECO:0007669"/>
    <property type="project" value="UniProtKB-KW"/>
</dbReference>
<name>A0ABP8S1M6_9PSEU</name>
<proteinExistence type="predicted"/>
<organism evidence="3 4">
    <name type="scientific">Pseudonocardia xishanensis</name>
    <dbReference type="NCBI Taxonomy" id="630995"/>
    <lineage>
        <taxon>Bacteria</taxon>
        <taxon>Bacillati</taxon>
        <taxon>Actinomycetota</taxon>
        <taxon>Actinomycetes</taxon>
        <taxon>Pseudonocardiales</taxon>
        <taxon>Pseudonocardiaceae</taxon>
        <taxon>Pseudonocardia</taxon>
    </lineage>
</organism>
<comment type="caution">
    <text evidence="3">The sequence shown here is derived from an EMBL/GenBank/DDBJ whole genome shotgun (WGS) entry which is preliminary data.</text>
</comment>
<feature type="domain" description="Methyltransferase putative zinc binding" evidence="1">
    <location>
        <begin position="6"/>
        <end position="58"/>
    </location>
</feature>
<evidence type="ECO:0000313" key="3">
    <source>
        <dbReference type="EMBL" id="GAA4556738.1"/>
    </source>
</evidence>
<protein>
    <submittedName>
        <fullName evidence="3">Class I SAM-dependent methyltransferase</fullName>
    </submittedName>
</protein>
<feature type="domain" description="C-methyltransferase" evidence="2">
    <location>
        <begin position="209"/>
        <end position="361"/>
    </location>
</feature>
<evidence type="ECO:0000259" key="2">
    <source>
        <dbReference type="Pfam" id="PF08484"/>
    </source>
</evidence>
<dbReference type="Gene3D" id="3.40.50.720">
    <property type="entry name" value="NAD(P)-binding Rossmann-like Domain"/>
    <property type="match status" value="1"/>
</dbReference>
<dbReference type="Pfam" id="PF08421">
    <property type="entry name" value="Methyltransf_13"/>
    <property type="match status" value="1"/>
</dbReference>
<evidence type="ECO:0000259" key="1">
    <source>
        <dbReference type="Pfam" id="PF08421"/>
    </source>
</evidence>
<dbReference type="Proteomes" id="UP001501598">
    <property type="component" value="Unassembled WGS sequence"/>
</dbReference>
<dbReference type="GO" id="GO:0032259">
    <property type="term" value="P:methylation"/>
    <property type="evidence" value="ECO:0007669"/>
    <property type="project" value="UniProtKB-KW"/>
</dbReference>
<gene>
    <name evidence="3" type="ORF">GCM10023175_59600</name>
</gene>
<keyword evidence="3" id="KW-0489">Methyltransferase</keyword>
<dbReference type="SUPFAM" id="SSF53335">
    <property type="entry name" value="S-adenosyl-L-methionine-dependent methyltransferases"/>
    <property type="match status" value="1"/>
</dbReference>
<dbReference type="EMBL" id="BAABGT010000099">
    <property type="protein sequence ID" value="GAA4556738.1"/>
    <property type="molecule type" value="Genomic_DNA"/>
</dbReference>
<evidence type="ECO:0000313" key="4">
    <source>
        <dbReference type="Proteomes" id="UP001501598"/>
    </source>
</evidence>
<sequence length="376" mass="39504">MAGPRCRFCRGVWGELVVDMGLQPACDHFPEVGAAEADPVFPIRLWLCADCGLAQLVEDPTIPEEVRGIEPEALVAQARSAVGMIAEAGFSTAGDTVIEHPSPHGGSWVGHLAERGVGVAAGETADLVLDCFGLMHSQDVRADLERRVRQLAPGGTLLLQFHSLAAVLAQGQWNAIRHGHPVYLSVPTAVGMLESLGLGTVRAWRFRLYGGTILLAARRGEPTATAVRALAEAELAAGVRDADVLRALHDTAADTAAALRGWLVGARSSGRTVLGYGAASRAVPLLNHAGIGPDLLPAIADGSPAKHGRRIPGTGIAVVSPEAMVERSPDEVLLFVPDLLDEVRRRYPQVEAGGGSWVVAEPRPRSVESAAHAVPT</sequence>
<reference evidence="4" key="1">
    <citation type="journal article" date="2019" name="Int. J. Syst. Evol. Microbiol.">
        <title>The Global Catalogue of Microorganisms (GCM) 10K type strain sequencing project: providing services to taxonomists for standard genome sequencing and annotation.</title>
        <authorList>
            <consortium name="The Broad Institute Genomics Platform"/>
            <consortium name="The Broad Institute Genome Sequencing Center for Infectious Disease"/>
            <person name="Wu L."/>
            <person name="Ma J."/>
        </authorList>
    </citation>
    <scope>NUCLEOTIDE SEQUENCE [LARGE SCALE GENOMIC DNA]</scope>
    <source>
        <strain evidence="4">JCM 17906</strain>
    </source>
</reference>
<dbReference type="Gene3D" id="3.40.50.150">
    <property type="entry name" value="Vaccinia Virus protein VP39"/>
    <property type="match status" value="1"/>
</dbReference>
<dbReference type="InterPro" id="IPR029063">
    <property type="entry name" value="SAM-dependent_MTases_sf"/>
</dbReference>
<dbReference type="InterPro" id="IPR038576">
    <property type="entry name" value="Methyltransf_Zn-bd_dom_put_sf"/>
</dbReference>